<evidence type="ECO:0000313" key="2">
    <source>
        <dbReference type="EMBL" id="MDP8148195.1"/>
    </source>
</evidence>
<keyword evidence="3" id="KW-1185">Reference proteome</keyword>
<feature type="transmembrane region" description="Helical" evidence="1">
    <location>
        <begin position="12"/>
        <end position="35"/>
    </location>
</feature>
<dbReference type="EMBL" id="JASAXT010000005">
    <property type="protein sequence ID" value="MDP8148195.1"/>
    <property type="molecule type" value="Genomic_DNA"/>
</dbReference>
<feature type="transmembrane region" description="Helical" evidence="1">
    <location>
        <begin position="252"/>
        <end position="268"/>
    </location>
</feature>
<evidence type="ECO:0000256" key="1">
    <source>
        <dbReference type="SAM" id="Phobius"/>
    </source>
</evidence>
<reference evidence="2 3" key="1">
    <citation type="journal article" date="2023" name="Front. Microbiol.">
        <title>Phylogeography and host specificity of Pasteurellaceae pathogenic to sea-farmed fish in the north-east Atlantic.</title>
        <authorList>
            <person name="Gulla S."/>
            <person name="Colquhoun D.J."/>
            <person name="Olsen A.B."/>
            <person name="Spilsberg B."/>
            <person name="Lagesen K."/>
            <person name="Aakesson C.P."/>
            <person name="Strom S."/>
            <person name="Manji F."/>
            <person name="Birkbeck T.H."/>
            <person name="Nilsen H.K."/>
        </authorList>
    </citation>
    <scope>NUCLEOTIDE SEQUENCE [LARGE SCALE GENOMIC DNA]</scope>
    <source>
        <strain evidence="2 3">NVIB3131</strain>
    </source>
</reference>
<keyword evidence="1" id="KW-0812">Transmembrane</keyword>
<feature type="transmembrane region" description="Helical" evidence="1">
    <location>
        <begin position="194"/>
        <end position="217"/>
    </location>
</feature>
<keyword evidence="1" id="KW-1133">Transmembrane helix</keyword>
<gene>
    <name evidence="2" type="ORF">QJU57_03750</name>
</gene>
<dbReference type="AlphaFoldDB" id="A0AAW8CID6"/>
<feature type="transmembrane region" description="Helical" evidence="1">
    <location>
        <begin position="41"/>
        <end position="62"/>
    </location>
</feature>
<feature type="transmembrane region" description="Helical" evidence="1">
    <location>
        <begin position="74"/>
        <end position="94"/>
    </location>
</feature>
<organism evidence="2 3">
    <name type="scientific">Phocoenobacter atlanticus subsp. atlanticus</name>
    <dbReference type="NCBI Taxonomy" id="3061285"/>
    <lineage>
        <taxon>Bacteria</taxon>
        <taxon>Pseudomonadati</taxon>
        <taxon>Pseudomonadota</taxon>
        <taxon>Gammaproteobacteria</taxon>
        <taxon>Pasteurellales</taxon>
        <taxon>Pasteurellaceae</taxon>
        <taxon>Phocoenobacter</taxon>
        <taxon>Phocoenobacter atlanticus</taxon>
    </lineage>
</organism>
<comment type="caution">
    <text evidence="2">The sequence shown here is derived from an EMBL/GenBank/DDBJ whole genome shotgun (WGS) entry which is preliminary data.</text>
</comment>
<feature type="transmembrane region" description="Helical" evidence="1">
    <location>
        <begin position="131"/>
        <end position="152"/>
    </location>
</feature>
<keyword evidence="1" id="KW-0472">Membrane</keyword>
<evidence type="ECO:0000313" key="3">
    <source>
        <dbReference type="Proteomes" id="UP001226020"/>
    </source>
</evidence>
<name>A0AAW8CID6_9PAST</name>
<evidence type="ECO:0008006" key="4">
    <source>
        <dbReference type="Google" id="ProtNLM"/>
    </source>
</evidence>
<protein>
    <recommendedName>
        <fullName evidence="4">DMT superfamily drug/metabolite transporter</fullName>
    </recommendedName>
</protein>
<accession>A0AAW8CID6</accession>
<sequence length="270" mass="31108">MMHNHSSKSKQEIAIHTSLPLVLMLFIEMALNFYSAPRNSIFISPYLLSFFTLGLISFIVLWKGEICNGQRKRFTFVLTLLVIFSIGNFLYSVIFTPKHSPAIISNLAAVFLSIIYWRLPKPKEESVYNTMIYCAIGIIAIGFIQYFAIYWFELPSLFNWLRANNFAQILLGILLAGWFLVLAESRLEKFLKILVKLALMVAVLNYIWTAFVLYLLSQQLINYVTVSGYFIIQFCILAMLGWLLLGKNIKNMTAWTIATFMAILYPFINI</sequence>
<proteinExistence type="predicted"/>
<dbReference type="Proteomes" id="UP001226020">
    <property type="component" value="Unassembled WGS sequence"/>
</dbReference>
<feature type="transmembrane region" description="Helical" evidence="1">
    <location>
        <begin position="100"/>
        <end position="119"/>
    </location>
</feature>
<feature type="transmembrane region" description="Helical" evidence="1">
    <location>
        <begin position="223"/>
        <end position="245"/>
    </location>
</feature>
<dbReference type="RefSeq" id="WP_306351481.1">
    <property type="nucleotide sequence ID" value="NZ_JASAWV010000005.1"/>
</dbReference>
<feature type="transmembrane region" description="Helical" evidence="1">
    <location>
        <begin position="164"/>
        <end position="182"/>
    </location>
</feature>